<name>A0A2P4Z3H7_9CRYT</name>
<keyword evidence="1" id="KW-0175">Coiled coil</keyword>
<dbReference type="OrthoDB" id="342740at2759"/>
<reference evidence="2 3" key="1">
    <citation type="submission" date="2014-04" db="EMBL/GenBank/DDBJ databases">
        <title>Comparative Genomics of Cryptosporidium Species.</title>
        <authorList>
            <person name="Silva J.C."/>
            <person name="Su Q."/>
            <person name="Chalmers R."/>
            <person name="Chibucos M.C."/>
            <person name="Elwin K."/>
            <person name="Godinez A."/>
            <person name="Guo F."/>
            <person name="Huynh K."/>
            <person name="Orvis J."/>
            <person name="Ott S."/>
            <person name="Sadzewicz L."/>
            <person name="Sengamalay N."/>
            <person name="Shetty A."/>
            <person name="Sun M."/>
            <person name="Tallon L."/>
            <person name="Xiao L."/>
            <person name="Zhang H."/>
            <person name="Fraser C.M."/>
            <person name="Zhu G."/>
            <person name="Kissinger J."/>
            <person name="Widmer G."/>
        </authorList>
    </citation>
    <scope>NUCLEOTIDE SEQUENCE [LARGE SCALE GENOMIC DNA]</scope>
    <source>
        <strain evidence="2 3">UKMEL1</strain>
    </source>
</reference>
<dbReference type="EMBL" id="JIBK01000046">
    <property type="protein sequence ID" value="POM84637.1"/>
    <property type="molecule type" value="Genomic_DNA"/>
</dbReference>
<comment type="caution">
    <text evidence="2">The sequence shown here is derived from an EMBL/GenBank/DDBJ whole genome shotgun (WGS) entry which is preliminary data.</text>
</comment>
<feature type="coiled-coil region" evidence="1">
    <location>
        <begin position="221"/>
        <end position="269"/>
    </location>
</feature>
<dbReference type="Proteomes" id="UP000236928">
    <property type="component" value="Unassembled WGS sequence"/>
</dbReference>
<proteinExistence type="predicted"/>
<keyword evidence="3" id="KW-1185">Reference proteome</keyword>
<feature type="coiled-coil region" evidence="1">
    <location>
        <begin position="105"/>
        <end position="132"/>
    </location>
</feature>
<accession>A0A2P4Z3H7</accession>
<evidence type="ECO:0000313" key="3">
    <source>
        <dbReference type="Proteomes" id="UP000236928"/>
    </source>
</evidence>
<evidence type="ECO:0000313" key="2">
    <source>
        <dbReference type="EMBL" id="POM84637.1"/>
    </source>
</evidence>
<sequence length="490" mass="57808">MLNSKISKYVQNYINNKEVTPNEAKELYHRFERVLVNNENLKKIWSKFTIIQDEYQKEKEIILGVRKSIETMKNNTYFGVKKNFKEIKDLMSEYMNETSRLSSKEEDYKSQLKLVENEIAELSSRFITHEEELKEKVGMKINCDRNLSHAIKKNEELSHELMIKQLNTVAIESCSKIRTKEIINLEDTLKELEDNTRCILGMMSMENTAILSLRGEYAQINEQKKKMVKSLETERDKLIRAGKDTKIKIEQLNKKILINKKQILQLKSEESKKIEIIEKLNEQLVSIKGKNTIEDSNLNKIQSTINAIKSQLSGLDEKIRVIKYLWETKRDFNIHEVFDDEEIIMEANNKQNDNNFNISVYIRENGELMITKNSLIEEIEIIKQKLSEQDLDSNRIQEVQIEINEKISKARILNSELLKKQRELSNIEDQMLESKQRLFKIKNILKNRSKKRYEEERQNCIKELTELTEQLGKRLIKANPRVNITIESIS</sequence>
<evidence type="ECO:0000256" key="1">
    <source>
        <dbReference type="SAM" id="Coils"/>
    </source>
</evidence>
<dbReference type="VEuPathDB" id="CryptoDB:CmeUKMEL1_13390"/>
<dbReference type="AlphaFoldDB" id="A0A2P4Z3H7"/>
<feature type="coiled-coil region" evidence="1">
    <location>
        <begin position="396"/>
        <end position="470"/>
    </location>
</feature>
<organism evidence="2 3">
    <name type="scientific">Cryptosporidium meleagridis</name>
    <dbReference type="NCBI Taxonomy" id="93969"/>
    <lineage>
        <taxon>Eukaryota</taxon>
        <taxon>Sar</taxon>
        <taxon>Alveolata</taxon>
        <taxon>Apicomplexa</taxon>
        <taxon>Conoidasida</taxon>
        <taxon>Coccidia</taxon>
        <taxon>Eucoccidiorida</taxon>
        <taxon>Eimeriorina</taxon>
        <taxon>Cryptosporidiidae</taxon>
        <taxon>Cryptosporidium</taxon>
    </lineage>
</organism>
<protein>
    <submittedName>
        <fullName evidence="2">Uncharacterized protein</fullName>
    </submittedName>
</protein>
<gene>
    <name evidence="2" type="ORF">CmeUKMEL1_13390</name>
</gene>